<gene>
    <name evidence="2" type="ORF">R1sor_026697</name>
</gene>
<accession>A0ABD3GG83</accession>
<keyword evidence="1" id="KW-1133">Transmembrane helix</keyword>
<organism evidence="2 3">
    <name type="scientific">Riccia sorocarpa</name>
    <dbReference type="NCBI Taxonomy" id="122646"/>
    <lineage>
        <taxon>Eukaryota</taxon>
        <taxon>Viridiplantae</taxon>
        <taxon>Streptophyta</taxon>
        <taxon>Embryophyta</taxon>
        <taxon>Marchantiophyta</taxon>
        <taxon>Marchantiopsida</taxon>
        <taxon>Marchantiidae</taxon>
        <taxon>Marchantiales</taxon>
        <taxon>Ricciaceae</taxon>
        <taxon>Riccia</taxon>
    </lineage>
</organism>
<protein>
    <submittedName>
        <fullName evidence="2">Uncharacterized protein</fullName>
    </submittedName>
</protein>
<evidence type="ECO:0000256" key="1">
    <source>
        <dbReference type="SAM" id="Phobius"/>
    </source>
</evidence>
<feature type="transmembrane region" description="Helical" evidence="1">
    <location>
        <begin position="17"/>
        <end position="38"/>
    </location>
</feature>
<dbReference type="EMBL" id="JBJQOH010000008">
    <property type="protein sequence ID" value="KAL3676749.1"/>
    <property type="molecule type" value="Genomic_DNA"/>
</dbReference>
<keyword evidence="1" id="KW-0812">Transmembrane</keyword>
<dbReference type="AlphaFoldDB" id="A0ABD3GG83"/>
<comment type="caution">
    <text evidence="2">The sequence shown here is derived from an EMBL/GenBank/DDBJ whole genome shotgun (WGS) entry which is preliminary data.</text>
</comment>
<keyword evidence="3" id="KW-1185">Reference proteome</keyword>
<evidence type="ECO:0000313" key="3">
    <source>
        <dbReference type="Proteomes" id="UP001633002"/>
    </source>
</evidence>
<name>A0ABD3GG83_9MARC</name>
<sequence>MTDEQLERQRERRGASLSLILSLLQFVKLVIIVLGGVFEKLEELVTQLVSADTSAAETSGDASARVHSSVLLDAQTPSVVCADAGAELPCWMQYSWAGAEVREMWSCPGHRLKTDRLPLVQRAASPFSLVAMRVLSFGPVLVSSLGPVPTSLGNGPSSMCGAGSPAWSGGLSSSPVIGVVSMNSGRS</sequence>
<reference evidence="2 3" key="1">
    <citation type="submission" date="2024-09" db="EMBL/GenBank/DDBJ databases">
        <title>Chromosome-scale assembly of Riccia sorocarpa.</title>
        <authorList>
            <person name="Paukszto L."/>
        </authorList>
    </citation>
    <scope>NUCLEOTIDE SEQUENCE [LARGE SCALE GENOMIC DNA]</scope>
    <source>
        <strain evidence="2">LP-2024</strain>
        <tissue evidence="2">Aerial parts of the thallus</tissue>
    </source>
</reference>
<evidence type="ECO:0000313" key="2">
    <source>
        <dbReference type="EMBL" id="KAL3676749.1"/>
    </source>
</evidence>
<proteinExistence type="predicted"/>
<dbReference type="Proteomes" id="UP001633002">
    <property type="component" value="Unassembled WGS sequence"/>
</dbReference>
<keyword evidence="1" id="KW-0472">Membrane</keyword>